<sequence length="226" mass="25508">MSLAWPIGNQEANKLDRQFILKRLSQIKATTMLDTGSARCELALVMAKQVGATEIHAIDIQTYDNECTKLDVHFTVGDLNKPFPHQSDYFDLVTSIHNIEHLTNTDGYLDEIYRVLKPGGLLMLETVNLAALHYRLMLFFGFLPNCLAPSKFKISPFTGEHPLHPHKSVFTYKALIEVARRHGFELISGKSHTIYPLPTFLGNAICKIWPNIGLFTSLLLRKPSES</sequence>
<protein>
    <submittedName>
        <fullName evidence="1">Uncharacterized protein</fullName>
    </submittedName>
</protein>
<evidence type="ECO:0000313" key="2">
    <source>
        <dbReference type="Proteomes" id="UP000281261"/>
    </source>
</evidence>
<dbReference type="AlphaFoldDB" id="A0A420ZDV5"/>
<proteinExistence type="predicted"/>
<organism evidence="1 2">
    <name type="scientific">candidate division Kazan bacterium</name>
    <dbReference type="NCBI Taxonomy" id="2202143"/>
    <lineage>
        <taxon>Bacteria</taxon>
        <taxon>Bacteria division Kazan-3B-28</taxon>
    </lineage>
</organism>
<comment type="caution">
    <text evidence="1">The sequence shown here is derived from an EMBL/GenBank/DDBJ whole genome shotgun (WGS) entry which is preliminary data.</text>
</comment>
<dbReference type="Pfam" id="PF13489">
    <property type="entry name" value="Methyltransf_23"/>
    <property type="match status" value="1"/>
</dbReference>
<dbReference type="Gene3D" id="3.40.50.150">
    <property type="entry name" value="Vaccinia Virus protein VP39"/>
    <property type="match status" value="1"/>
</dbReference>
<dbReference type="PANTHER" id="PTHR43861">
    <property type="entry name" value="TRANS-ACONITATE 2-METHYLTRANSFERASE-RELATED"/>
    <property type="match status" value="1"/>
</dbReference>
<dbReference type="InterPro" id="IPR029063">
    <property type="entry name" value="SAM-dependent_MTases_sf"/>
</dbReference>
<dbReference type="CDD" id="cd02440">
    <property type="entry name" value="AdoMet_MTases"/>
    <property type="match status" value="1"/>
</dbReference>
<reference evidence="1 2" key="1">
    <citation type="submission" date="2018-06" db="EMBL/GenBank/DDBJ databases">
        <title>Extensive metabolic versatility and redundancy in microbially diverse, dynamic hydrothermal sediments.</title>
        <authorList>
            <person name="Dombrowski N."/>
            <person name="Teske A."/>
            <person name="Baker B.J."/>
        </authorList>
    </citation>
    <scope>NUCLEOTIDE SEQUENCE [LARGE SCALE GENOMIC DNA]</scope>
    <source>
        <strain evidence="1">B79_G16</strain>
    </source>
</reference>
<accession>A0A420ZDV5</accession>
<gene>
    <name evidence="1" type="ORF">DRH29_01415</name>
</gene>
<dbReference type="EMBL" id="QMNG01000002">
    <property type="protein sequence ID" value="RLC37729.1"/>
    <property type="molecule type" value="Genomic_DNA"/>
</dbReference>
<name>A0A420ZDV5_UNCK3</name>
<dbReference type="SUPFAM" id="SSF53335">
    <property type="entry name" value="S-adenosyl-L-methionine-dependent methyltransferases"/>
    <property type="match status" value="1"/>
</dbReference>
<dbReference type="Proteomes" id="UP000281261">
    <property type="component" value="Unassembled WGS sequence"/>
</dbReference>
<evidence type="ECO:0000313" key="1">
    <source>
        <dbReference type="EMBL" id="RLC37729.1"/>
    </source>
</evidence>